<evidence type="ECO:0000313" key="3">
    <source>
        <dbReference type="Proteomes" id="UP000190328"/>
    </source>
</evidence>
<gene>
    <name evidence="2" type="ORF">SAMN02745116_01040</name>
</gene>
<evidence type="ECO:0000313" key="2">
    <source>
        <dbReference type="EMBL" id="SJZ64486.1"/>
    </source>
</evidence>
<dbReference type="STRING" id="263852.SAMN02745116_01040"/>
<keyword evidence="1" id="KW-0175">Coiled coil</keyword>
<accession>A0A1T4MC83</accession>
<feature type="coiled-coil region" evidence="1">
    <location>
        <begin position="16"/>
        <end position="43"/>
    </location>
</feature>
<sequence>MAQAIRLDDFKEKEVFLLSKQEYDDLQREIERLKKENSRNKAKIRYYQEMQKGIFSTANGEGRLWEEAKKELWGKMEVNY</sequence>
<organism evidence="2 3">
    <name type="scientific">Pilibacter termitis</name>
    <dbReference type="NCBI Taxonomy" id="263852"/>
    <lineage>
        <taxon>Bacteria</taxon>
        <taxon>Bacillati</taxon>
        <taxon>Bacillota</taxon>
        <taxon>Bacilli</taxon>
        <taxon>Lactobacillales</taxon>
        <taxon>Enterococcaceae</taxon>
        <taxon>Pilibacter</taxon>
    </lineage>
</organism>
<reference evidence="2 3" key="1">
    <citation type="submission" date="2017-02" db="EMBL/GenBank/DDBJ databases">
        <authorList>
            <person name="Peterson S.W."/>
        </authorList>
    </citation>
    <scope>NUCLEOTIDE SEQUENCE [LARGE SCALE GENOMIC DNA]</scope>
    <source>
        <strain evidence="2 3">ATCC BAA-1030</strain>
    </source>
</reference>
<protein>
    <submittedName>
        <fullName evidence="2">Uncharacterized protein</fullName>
    </submittedName>
</protein>
<dbReference type="AlphaFoldDB" id="A0A1T4MC83"/>
<proteinExistence type="predicted"/>
<keyword evidence="3" id="KW-1185">Reference proteome</keyword>
<dbReference type="RefSeq" id="WP_078806965.1">
    <property type="nucleotide sequence ID" value="NZ_FUXI01000009.1"/>
</dbReference>
<dbReference type="Proteomes" id="UP000190328">
    <property type="component" value="Unassembled WGS sequence"/>
</dbReference>
<name>A0A1T4MC83_9ENTE</name>
<dbReference type="EMBL" id="FUXI01000009">
    <property type="protein sequence ID" value="SJZ64486.1"/>
    <property type="molecule type" value="Genomic_DNA"/>
</dbReference>
<evidence type="ECO:0000256" key="1">
    <source>
        <dbReference type="SAM" id="Coils"/>
    </source>
</evidence>